<evidence type="ECO:0000313" key="1">
    <source>
        <dbReference type="EMBL" id="QDV19304.1"/>
    </source>
</evidence>
<organism evidence="1 2">
    <name type="scientific">Gimesia panareensis</name>
    <dbReference type="NCBI Taxonomy" id="2527978"/>
    <lineage>
        <taxon>Bacteria</taxon>
        <taxon>Pseudomonadati</taxon>
        <taxon>Planctomycetota</taxon>
        <taxon>Planctomycetia</taxon>
        <taxon>Planctomycetales</taxon>
        <taxon>Planctomycetaceae</taxon>
        <taxon>Gimesia</taxon>
    </lineage>
</organism>
<gene>
    <name evidence="1" type="ORF">Pan153_39690</name>
</gene>
<proteinExistence type="predicted"/>
<dbReference type="OrthoDB" id="4393931at2"/>
<name>A0A518FSI7_9PLAN</name>
<dbReference type="InterPro" id="IPR041289">
    <property type="entry name" value="Bact_RF_family3"/>
</dbReference>
<dbReference type="Pfam" id="PF18845">
    <property type="entry name" value="baeRF_family3"/>
    <property type="match status" value="1"/>
</dbReference>
<sequence>MKTLSHDELKSLTEWEQGPCVSIYLPRHQAVSEHGEDPIHLRNLLDEAETSLQAQGLGAVETRTLLEPARKIQNDATFWERGPAQGLCILVAPRMFHQYDLAYQCPQSLSVADSFYVNPLFYKVYDNDHFDLLAICPKSVRLFRHQNGEFTQLELPENVPANLEEISANTQFEESLQYHTTSAAGARGDNASMQHGHGLTKEQNEKLLSDYFQLLAKQLEKNLDNAGPPMILVTAEKQQNLFRKHYHAKNLIAEGITTSPDHLNEQELYQLALPVIEQISNAPFRKAREQYQQHLGTSRISHQLEEILQAADQGRIEALFTPLGSELWGRLPNDGDLIQTHPQPENGDVALLNWAIRNTYKHGGIPYVIPAAEMPEDKPVTAYFRW</sequence>
<evidence type="ECO:0000313" key="2">
    <source>
        <dbReference type="Proteomes" id="UP000320839"/>
    </source>
</evidence>
<dbReference type="AlphaFoldDB" id="A0A518FSI7"/>
<dbReference type="RefSeq" id="WP_145457349.1">
    <property type="nucleotide sequence ID" value="NZ_CP036317.1"/>
</dbReference>
<dbReference type="EMBL" id="CP036317">
    <property type="protein sequence ID" value="QDV19304.1"/>
    <property type="molecule type" value="Genomic_DNA"/>
</dbReference>
<accession>A0A518FSI7</accession>
<protein>
    <submittedName>
        <fullName evidence="1">Uncharacterized protein</fullName>
    </submittedName>
</protein>
<reference evidence="1 2" key="1">
    <citation type="submission" date="2019-02" db="EMBL/GenBank/DDBJ databases">
        <title>Deep-cultivation of Planctomycetes and their phenomic and genomic characterization uncovers novel biology.</title>
        <authorList>
            <person name="Wiegand S."/>
            <person name="Jogler M."/>
            <person name="Boedeker C."/>
            <person name="Pinto D."/>
            <person name="Vollmers J."/>
            <person name="Rivas-Marin E."/>
            <person name="Kohn T."/>
            <person name="Peeters S.H."/>
            <person name="Heuer A."/>
            <person name="Rast P."/>
            <person name="Oberbeckmann S."/>
            <person name="Bunk B."/>
            <person name="Jeske O."/>
            <person name="Meyerdierks A."/>
            <person name="Storesund J.E."/>
            <person name="Kallscheuer N."/>
            <person name="Luecker S."/>
            <person name="Lage O.M."/>
            <person name="Pohl T."/>
            <person name="Merkel B.J."/>
            <person name="Hornburger P."/>
            <person name="Mueller R.-W."/>
            <person name="Bruemmer F."/>
            <person name="Labrenz M."/>
            <person name="Spormann A.M."/>
            <person name="Op den Camp H."/>
            <person name="Overmann J."/>
            <person name="Amann R."/>
            <person name="Jetten M.S.M."/>
            <person name="Mascher T."/>
            <person name="Medema M.H."/>
            <person name="Devos D.P."/>
            <person name="Kaster A.-K."/>
            <person name="Ovreas L."/>
            <person name="Rohde M."/>
            <person name="Galperin M.Y."/>
            <person name="Jogler C."/>
        </authorList>
    </citation>
    <scope>NUCLEOTIDE SEQUENCE [LARGE SCALE GENOMIC DNA]</scope>
    <source>
        <strain evidence="1 2">Pan153</strain>
    </source>
</reference>
<dbReference type="Proteomes" id="UP000320839">
    <property type="component" value="Chromosome"/>
</dbReference>